<sequence length="465" mass="51942">VTIGTAVRSFASHCNHISEYTNHQWSPQFPKPQRDGAIGPQEELWIYSVGREKQRLQPLRPPRRQLNLSPEAGVGEDDTHFTRAMMRHSLQQSAVHGYTGRFCMYCALSPQVHQPPRSVPADSGHSSVGPNFREMGDDANDGSNADGGPHGMHMDPFAYPAEFYPDDYPPPECEGYVWPETRGGYPPPVGPSFEVYPGDRMQSHAGRRAGRARNSEAFEVATVEFVIRRSHYTRLFGIRFSDWNSLRRSWMAVGFHFDCCLSPIAKDNRSAIQSRFDLMSRLSSVKCRDRSAEHLLKAFNQSAYSTVWFVLFTIDRFPVVNQPVSSIQFSGEVHSSVQPGTIVINSSSQLFNRDYLIETRPFREMSWIAEGSIARPSLGIALHRGCLDSTSTCYAGPITTLPVKCFDDEVCQSRRLNYANCEPMALVLVAGIFEALFQSSGIAKSKLLDYGGESCINAASWIAHA</sequence>
<dbReference type="Proteomes" id="UP000008909">
    <property type="component" value="Unassembled WGS sequence"/>
</dbReference>
<protein>
    <submittedName>
        <fullName evidence="2">Uncharacterized protein</fullName>
    </submittedName>
</protein>
<keyword evidence="3" id="KW-1185">Reference proteome</keyword>
<proteinExistence type="predicted"/>
<feature type="region of interest" description="Disordered" evidence="1">
    <location>
        <begin position="115"/>
        <end position="150"/>
    </location>
</feature>
<evidence type="ECO:0000313" key="2">
    <source>
        <dbReference type="EMBL" id="GAA56949.1"/>
    </source>
</evidence>
<accession>G7YVG9</accession>
<evidence type="ECO:0000313" key="3">
    <source>
        <dbReference type="Proteomes" id="UP000008909"/>
    </source>
</evidence>
<dbReference type="AlphaFoldDB" id="G7YVG9"/>
<feature type="non-terminal residue" evidence="2">
    <location>
        <position position="1"/>
    </location>
</feature>
<reference key="2">
    <citation type="submission" date="2011-10" db="EMBL/GenBank/DDBJ databases">
        <title>The genome and transcriptome sequence of Clonorchis sinensis provide insights into the carcinogenic liver fluke.</title>
        <authorList>
            <person name="Wang X."/>
            <person name="Huang Y."/>
            <person name="Chen W."/>
            <person name="Liu H."/>
            <person name="Guo L."/>
            <person name="Chen Y."/>
            <person name="Luo F."/>
            <person name="Zhou W."/>
            <person name="Sun J."/>
            <person name="Mao Q."/>
            <person name="Liang P."/>
            <person name="Zhou C."/>
            <person name="Tian Y."/>
            <person name="Men J."/>
            <person name="Lv X."/>
            <person name="Huang L."/>
            <person name="Zhou J."/>
            <person name="Hu Y."/>
            <person name="Li R."/>
            <person name="Zhang F."/>
            <person name="Lei H."/>
            <person name="Li X."/>
            <person name="Hu X."/>
            <person name="Liang C."/>
            <person name="Xu J."/>
            <person name="Wu Z."/>
            <person name="Yu X."/>
        </authorList>
    </citation>
    <scope>NUCLEOTIDE SEQUENCE</scope>
    <source>
        <strain>Henan</strain>
    </source>
</reference>
<organism evidence="2 3">
    <name type="scientific">Clonorchis sinensis</name>
    <name type="common">Chinese liver fluke</name>
    <dbReference type="NCBI Taxonomy" id="79923"/>
    <lineage>
        <taxon>Eukaryota</taxon>
        <taxon>Metazoa</taxon>
        <taxon>Spiralia</taxon>
        <taxon>Lophotrochozoa</taxon>
        <taxon>Platyhelminthes</taxon>
        <taxon>Trematoda</taxon>
        <taxon>Digenea</taxon>
        <taxon>Opisthorchiida</taxon>
        <taxon>Opisthorchiata</taxon>
        <taxon>Opisthorchiidae</taxon>
        <taxon>Clonorchis</taxon>
    </lineage>
</organism>
<evidence type="ECO:0000256" key="1">
    <source>
        <dbReference type="SAM" id="MobiDB-lite"/>
    </source>
</evidence>
<gene>
    <name evidence="2" type="ORF">CLF_111874</name>
</gene>
<dbReference type="EMBL" id="DF144459">
    <property type="protein sequence ID" value="GAA56949.1"/>
    <property type="molecule type" value="Genomic_DNA"/>
</dbReference>
<reference evidence="2" key="1">
    <citation type="journal article" date="2011" name="Genome Biol.">
        <title>The draft genome of the carcinogenic human liver fluke Clonorchis sinensis.</title>
        <authorList>
            <person name="Wang X."/>
            <person name="Chen W."/>
            <person name="Huang Y."/>
            <person name="Sun J."/>
            <person name="Men J."/>
            <person name="Liu H."/>
            <person name="Luo F."/>
            <person name="Guo L."/>
            <person name="Lv X."/>
            <person name="Deng C."/>
            <person name="Zhou C."/>
            <person name="Fan Y."/>
            <person name="Li X."/>
            <person name="Huang L."/>
            <person name="Hu Y."/>
            <person name="Liang C."/>
            <person name="Hu X."/>
            <person name="Xu J."/>
            <person name="Yu X."/>
        </authorList>
    </citation>
    <scope>NUCLEOTIDE SEQUENCE [LARGE SCALE GENOMIC DNA]</scope>
    <source>
        <strain evidence="2">Henan</strain>
    </source>
</reference>
<name>G7YVG9_CLOSI</name>
<feature type="region of interest" description="Disordered" evidence="1">
    <location>
        <begin position="55"/>
        <end position="74"/>
    </location>
</feature>